<dbReference type="Gene3D" id="1.10.530.10">
    <property type="match status" value="1"/>
</dbReference>
<evidence type="ECO:0000256" key="3">
    <source>
        <dbReference type="SAM" id="MobiDB-lite"/>
    </source>
</evidence>
<evidence type="ECO:0000313" key="5">
    <source>
        <dbReference type="EMBL" id="MFC3614050.1"/>
    </source>
</evidence>
<comment type="similarity">
    <text evidence="2">Belongs to the virb1 family.</text>
</comment>
<gene>
    <name evidence="5" type="ORF">ACFORG_09795</name>
</gene>
<dbReference type="Proteomes" id="UP001595629">
    <property type="component" value="Unassembled WGS sequence"/>
</dbReference>
<dbReference type="CDD" id="cd00254">
    <property type="entry name" value="LT-like"/>
    <property type="match status" value="1"/>
</dbReference>
<keyword evidence="6" id="KW-1185">Reference proteome</keyword>
<sequence length="281" mass="29696">MIFRHAAGPARSLAWVVFCAVVSGGAGHASDAQFKRVQAPKSGERPRIDVQISEEEHAAQPYAGQDRPQEVAMRVPVPQPQPGPEAPRKGRYAWFWDKVSPGLESIGPARAETALAAVETGGVAAPRLQALQEIARSQGIPILKATIGTRVSPALALAVIAVESGGRVDAESGAGAQGLMQLMPDTAARFGVSDSFSPEENIVGGVKYLDWLMGEFGNDPILALAGYNAGEGSVRKHAGVPPFVETRDYVPKVLAAFRVARGLCKTPPELITDGCVFHVMN</sequence>
<feature type="region of interest" description="Disordered" evidence="3">
    <location>
        <begin position="37"/>
        <end position="68"/>
    </location>
</feature>
<dbReference type="InterPro" id="IPR023346">
    <property type="entry name" value="Lysozyme-like_dom_sf"/>
</dbReference>
<dbReference type="PANTHER" id="PTHR37423:SF2">
    <property type="entry name" value="MEMBRANE-BOUND LYTIC MUREIN TRANSGLYCOSYLASE C"/>
    <property type="match status" value="1"/>
</dbReference>
<name>A0ABV7TJR3_9RHOB</name>
<evidence type="ECO:0000259" key="4">
    <source>
        <dbReference type="Pfam" id="PF01464"/>
    </source>
</evidence>
<proteinExistence type="inferred from homology"/>
<evidence type="ECO:0000313" key="6">
    <source>
        <dbReference type="Proteomes" id="UP001595629"/>
    </source>
</evidence>
<dbReference type="InterPro" id="IPR008258">
    <property type="entry name" value="Transglycosylase_SLT_dom_1"/>
</dbReference>
<feature type="domain" description="Transglycosylase SLT" evidence="4">
    <location>
        <begin position="143"/>
        <end position="238"/>
    </location>
</feature>
<organism evidence="5 6">
    <name type="scientific">Lutimaribacter marinistellae</name>
    <dbReference type="NCBI Taxonomy" id="1820329"/>
    <lineage>
        <taxon>Bacteria</taxon>
        <taxon>Pseudomonadati</taxon>
        <taxon>Pseudomonadota</taxon>
        <taxon>Alphaproteobacteria</taxon>
        <taxon>Rhodobacterales</taxon>
        <taxon>Roseobacteraceae</taxon>
        <taxon>Lutimaribacter</taxon>
    </lineage>
</organism>
<dbReference type="SUPFAM" id="SSF53955">
    <property type="entry name" value="Lysozyme-like"/>
    <property type="match status" value="1"/>
</dbReference>
<feature type="compositionally biased region" description="Basic and acidic residues" evidence="3">
    <location>
        <begin position="42"/>
        <end position="58"/>
    </location>
</feature>
<dbReference type="EMBL" id="JBHRXI010000010">
    <property type="protein sequence ID" value="MFC3614050.1"/>
    <property type="molecule type" value="Genomic_DNA"/>
</dbReference>
<dbReference type="RefSeq" id="WP_386735241.1">
    <property type="nucleotide sequence ID" value="NZ_JBHRXI010000010.1"/>
</dbReference>
<evidence type="ECO:0000256" key="2">
    <source>
        <dbReference type="ARBA" id="ARBA00009387"/>
    </source>
</evidence>
<protein>
    <submittedName>
        <fullName evidence="5">Lytic transglycosylase domain-containing protein</fullName>
    </submittedName>
</protein>
<dbReference type="Pfam" id="PF01464">
    <property type="entry name" value="SLT"/>
    <property type="match status" value="1"/>
</dbReference>
<comment type="similarity">
    <text evidence="1">Belongs to the transglycosylase Slt family.</text>
</comment>
<comment type="caution">
    <text evidence="5">The sequence shown here is derived from an EMBL/GenBank/DDBJ whole genome shotgun (WGS) entry which is preliminary data.</text>
</comment>
<dbReference type="PANTHER" id="PTHR37423">
    <property type="entry name" value="SOLUBLE LYTIC MUREIN TRANSGLYCOSYLASE-RELATED"/>
    <property type="match status" value="1"/>
</dbReference>
<accession>A0ABV7TJR3</accession>
<evidence type="ECO:0000256" key="1">
    <source>
        <dbReference type="ARBA" id="ARBA00007734"/>
    </source>
</evidence>
<reference evidence="6" key="1">
    <citation type="journal article" date="2019" name="Int. J. Syst. Evol. Microbiol.">
        <title>The Global Catalogue of Microorganisms (GCM) 10K type strain sequencing project: providing services to taxonomists for standard genome sequencing and annotation.</title>
        <authorList>
            <consortium name="The Broad Institute Genomics Platform"/>
            <consortium name="The Broad Institute Genome Sequencing Center for Infectious Disease"/>
            <person name="Wu L."/>
            <person name="Ma J."/>
        </authorList>
    </citation>
    <scope>NUCLEOTIDE SEQUENCE [LARGE SCALE GENOMIC DNA]</scope>
    <source>
        <strain evidence="6">KCTC 42911</strain>
    </source>
</reference>